<evidence type="ECO:0000256" key="2">
    <source>
        <dbReference type="SAM" id="SignalP"/>
    </source>
</evidence>
<keyword evidence="2" id="KW-0732">Signal</keyword>
<protein>
    <recommendedName>
        <fullName evidence="5">Tetratricopeptide repeat-containing protein</fullName>
    </recommendedName>
</protein>
<dbReference type="KEGG" id="muc:MuYL_3872"/>
<accession>A0A223P0Z0</accession>
<feature type="repeat" description="TPR" evidence="1">
    <location>
        <begin position="65"/>
        <end position="98"/>
    </location>
</feature>
<organism evidence="3 4">
    <name type="scientific">Mucilaginibacter xinganensis</name>
    <dbReference type="NCBI Taxonomy" id="1234841"/>
    <lineage>
        <taxon>Bacteria</taxon>
        <taxon>Pseudomonadati</taxon>
        <taxon>Bacteroidota</taxon>
        <taxon>Sphingobacteriia</taxon>
        <taxon>Sphingobacteriales</taxon>
        <taxon>Sphingobacteriaceae</taxon>
        <taxon>Mucilaginibacter</taxon>
    </lineage>
</organism>
<dbReference type="Gene3D" id="1.25.40.10">
    <property type="entry name" value="Tetratricopeptide repeat domain"/>
    <property type="match status" value="1"/>
</dbReference>
<dbReference type="SUPFAM" id="SSF48452">
    <property type="entry name" value="TPR-like"/>
    <property type="match status" value="1"/>
</dbReference>
<dbReference type="AlphaFoldDB" id="A0A223P0Z0"/>
<name>A0A223P0Z0_9SPHI</name>
<gene>
    <name evidence="3" type="ORF">MuYL_3872</name>
</gene>
<keyword evidence="4" id="KW-1185">Reference proteome</keyword>
<dbReference type="Proteomes" id="UP000215002">
    <property type="component" value="Chromosome"/>
</dbReference>
<keyword evidence="1" id="KW-0802">TPR repeat</keyword>
<reference evidence="3 4" key="1">
    <citation type="submission" date="2017-08" db="EMBL/GenBank/DDBJ databases">
        <title>Complete genome sequence of Mucilaginibacter sp. strain BJC16-A31.</title>
        <authorList>
            <consortium name="Henan University of Science and Technology"/>
            <person name="You X."/>
        </authorList>
    </citation>
    <scope>NUCLEOTIDE SEQUENCE [LARGE SCALE GENOMIC DNA]</scope>
    <source>
        <strain evidence="3 4">BJC16-A31</strain>
    </source>
</reference>
<dbReference type="RefSeq" id="WP_094571885.1">
    <property type="nucleotide sequence ID" value="NZ_CP022743.1"/>
</dbReference>
<evidence type="ECO:0000313" key="4">
    <source>
        <dbReference type="Proteomes" id="UP000215002"/>
    </source>
</evidence>
<dbReference type="OrthoDB" id="793209at2"/>
<proteinExistence type="predicted"/>
<dbReference type="PROSITE" id="PS50005">
    <property type="entry name" value="TPR"/>
    <property type="match status" value="1"/>
</dbReference>
<dbReference type="EMBL" id="CP022743">
    <property type="protein sequence ID" value="ASU35757.1"/>
    <property type="molecule type" value="Genomic_DNA"/>
</dbReference>
<dbReference type="InterPro" id="IPR011990">
    <property type="entry name" value="TPR-like_helical_dom_sf"/>
</dbReference>
<evidence type="ECO:0008006" key="5">
    <source>
        <dbReference type="Google" id="ProtNLM"/>
    </source>
</evidence>
<sequence length="197" mass="22060">MLKNILLLVFIVLGNSAVRAQSADSVYNQYLDFNLARFQGENEKLVSLGENLLPAAGKLPEKARTNFYFAIGKVYEDNNQPEKALIYYEKVAAAVPYYYVVHRGIGYIFLEQAKDIKNKLNAASEPAAIKKLTADYNAIALKALPHLEKAQACDPSDETLDEIKSLYKNMKNTEGLNTLNSRLKELGTHCIDILEDK</sequence>
<evidence type="ECO:0000256" key="1">
    <source>
        <dbReference type="PROSITE-ProRule" id="PRU00339"/>
    </source>
</evidence>
<feature type="chain" id="PRO_5012781764" description="Tetratricopeptide repeat-containing protein" evidence="2">
    <location>
        <begin position="21"/>
        <end position="197"/>
    </location>
</feature>
<evidence type="ECO:0000313" key="3">
    <source>
        <dbReference type="EMBL" id="ASU35757.1"/>
    </source>
</evidence>
<feature type="signal peptide" evidence="2">
    <location>
        <begin position="1"/>
        <end position="20"/>
    </location>
</feature>
<dbReference type="InterPro" id="IPR019734">
    <property type="entry name" value="TPR_rpt"/>
</dbReference>